<evidence type="ECO:0000256" key="3">
    <source>
        <dbReference type="ARBA" id="ARBA00022525"/>
    </source>
</evidence>
<dbReference type="EMBL" id="GEDC01022196">
    <property type="protein sequence ID" value="JAS15102.1"/>
    <property type="molecule type" value="Transcribed_RNA"/>
</dbReference>
<dbReference type="InterPro" id="IPR029058">
    <property type="entry name" value="AB_hydrolase_fold"/>
</dbReference>
<dbReference type="SUPFAM" id="SSF53474">
    <property type="entry name" value="alpha/beta-Hydrolases"/>
    <property type="match status" value="1"/>
</dbReference>
<feature type="domain" description="Lipase" evidence="5">
    <location>
        <begin position="48"/>
        <end position="300"/>
    </location>
</feature>
<proteinExistence type="inferred from homology"/>
<dbReference type="GO" id="GO:0005615">
    <property type="term" value="C:extracellular space"/>
    <property type="evidence" value="ECO:0007669"/>
    <property type="project" value="TreeGrafter"/>
</dbReference>
<dbReference type="AlphaFoldDB" id="A0A1B6CNR7"/>
<organism evidence="6">
    <name type="scientific">Clastoptera arizonana</name>
    <name type="common">Arizona spittle bug</name>
    <dbReference type="NCBI Taxonomy" id="38151"/>
    <lineage>
        <taxon>Eukaryota</taxon>
        <taxon>Metazoa</taxon>
        <taxon>Ecdysozoa</taxon>
        <taxon>Arthropoda</taxon>
        <taxon>Hexapoda</taxon>
        <taxon>Insecta</taxon>
        <taxon>Pterygota</taxon>
        <taxon>Neoptera</taxon>
        <taxon>Paraneoptera</taxon>
        <taxon>Hemiptera</taxon>
        <taxon>Auchenorrhyncha</taxon>
        <taxon>Cercopoidea</taxon>
        <taxon>Clastopteridae</taxon>
        <taxon>Clastoptera</taxon>
    </lineage>
</organism>
<dbReference type="Pfam" id="PF00151">
    <property type="entry name" value="Lipase"/>
    <property type="match status" value="1"/>
</dbReference>
<dbReference type="GO" id="GO:0017171">
    <property type="term" value="F:serine hydrolase activity"/>
    <property type="evidence" value="ECO:0007669"/>
    <property type="project" value="TreeGrafter"/>
</dbReference>
<dbReference type="PANTHER" id="PTHR11610">
    <property type="entry name" value="LIPASE"/>
    <property type="match status" value="1"/>
</dbReference>
<dbReference type="GO" id="GO:0016042">
    <property type="term" value="P:lipid catabolic process"/>
    <property type="evidence" value="ECO:0007669"/>
    <property type="project" value="TreeGrafter"/>
</dbReference>
<comment type="similarity">
    <text evidence="2 4">Belongs to the AB hydrolase superfamily. Lipase family.</text>
</comment>
<dbReference type="InterPro" id="IPR000734">
    <property type="entry name" value="TAG_lipase"/>
</dbReference>
<evidence type="ECO:0000256" key="2">
    <source>
        <dbReference type="ARBA" id="ARBA00010701"/>
    </source>
</evidence>
<dbReference type="GO" id="GO:0016298">
    <property type="term" value="F:lipase activity"/>
    <property type="evidence" value="ECO:0007669"/>
    <property type="project" value="InterPro"/>
</dbReference>
<evidence type="ECO:0000256" key="4">
    <source>
        <dbReference type="RuleBase" id="RU004262"/>
    </source>
</evidence>
<dbReference type="PANTHER" id="PTHR11610:SF173">
    <property type="entry name" value="LIPASE DOMAIN-CONTAINING PROTEIN-RELATED"/>
    <property type="match status" value="1"/>
</dbReference>
<sequence>MFLDIFFSLYHVSRIDPSLIKIGLHISHEQSQQAYIDASLGLFLSEWYNSSRPFVVYIHGFMQNDKHDSAVNIISALTKLDYNVFSVDWGYMAFESGGTAGLGLPFYNDAEQNSRIVGMCLAEIINAAAHYGKITFGQVSCVGFSLGAQVCAHFARNLNAKPSVIIGLDPPNLFFSIDTAYTERLTSDLADIVHIVHTDRGFTGTDLDDGHANFYINNGVRNQPGCDTFFGIDLVCSHIRVCSYFVEAILFPQNSVAVRCNSYDHFKMRQCQRKFHYFGFPVDSKAKGKLYFNTNSAPPYLKGIQGAYP</sequence>
<comment type="subcellular location">
    <subcellularLocation>
        <location evidence="1">Secreted</location>
    </subcellularLocation>
</comment>
<dbReference type="Gene3D" id="3.40.50.1820">
    <property type="entry name" value="alpha/beta hydrolase"/>
    <property type="match status" value="1"/>
</dbReference>
<accession>A0A1B6CNR7</accession>
<name>A0A1B6CNR7_9HEMI</name>
<gene>
    <name evidence="6" type="ORF">g.8585</name>
</gene>
<dbReference type="InterPro" id="IPR013818">
    <property type="entry name" value="Lipase"/>
</dbReference>
<reference evidence="6" key="1">
    <citation type="submission" date="2015-12" db="EMBL/GenBank/DDBJ databases">
        <title>De novo transcriptome assembly of four potential Pierce s Disease insect vectors from Arizona vineyards.</title>
        <authorList>
            <person name="Tassone E.E."/>
        </authorList>
    </citation>
    <scope>NUCLEOTIDE SEQUENCE</scope>
</reference>
<evidence type="ECO:0000313" key="6">
    <source>
        <dbReference type="EMBL" id="JAS15102.1"/>
    </source>
</evidence>
<keyword evidence="3" id="KW-0964">Secreted</keyword>
<evidence type="ECO:0000256" key="1">
    <source>
        <dbReference type="ARBA" id="ARBA00004613"/>
    </source>
</evidence>
<protein>
    <recommendedName>
        <fullName evidence="5">Lipase domain-containing protein</fullName>
    </recommendedName>
</protein>
<evidence type="ECO:0000259" key="5">
    <source>
        <dbReference type="Pfam" id="PF00151"/>
    </source>
</evidence>